<organism evidence="1">
    <name type="scientific">marine metagenome</name>
    <dbReference type="NCBI Taxonomy" id="408172"/>
    <lineage>
        <taxon>unclassified sequences</taxon>
        <taxon>metagenomes</taxon>
        <taxon>ecological metagenomes</taxon>
    </lineage>
</organism>
<evidence type="ECO:0000313" key="1">
    <source>
        <dbReference type="EMBL" id="SVB46386.1"/>
    </source>
</evidence>
<sequence>PPKNQVVRIYKYKNLSLFAQSNFSFTIIGLERETLAIRADSANFGRSITEKGSYRNIKESHLISLTLGSLISSIRIPIFPIPSRELAVAKRSNPGQFFYNNKPLPVPSIQDLPEKEKNQLIQQLVNKTLMSFIRTISPYKVKVNAEVATGGKAGTVNLLKEGKTEKVREIIEGIPEDERDSADWYNLGLAYEASAVSPEDYEDARRFYITALEKKPGTKIYAQGVGRTRSYLAETRKLAKQIQN</sequence>
<name>A0A382E6I4_9ZZZZ</name>
<protein>
    <recommendedName>
        <fullName evidence="2">Tetratricopeptide repeat protein</fullName>
    </recommendedName>
</protein>
<feature type="non-terminal residue" evidence="1">
    <location>
        <position position="1"/>
    </location>
</feature>
<dbReference type="EMBL" id="UINC01042998">
    <property type="protein sequence ID" value="SVB46386.1"/>
    <property type="molecule type" value="Genomic_DNA"/>
</dbReference>
<reference evidence="1" key="1">
    <citation type="submission" date="2018-05" db="EMBL/GenBank/DDBJ databases">
        <authorList>
            <person name="Lanie J.A."/>
            <person name="Ng W.-L."/>
            <person name="Kazmierczak K.M."/>
            <person name="Andrzejewski T.M."/>
            <person name="Davidsen T.M."/>
            <person name="Wayne K.J."/>
            <person name="Tettelin H."/>
            <person name="Glass J.I."/>
            <person name="Rusch D."/>
            <person name="Podicherti R."/>
            <person name="Tsui H.-C.T."/>
            <person name="Winkler M.E."/>
        </authorList>
    </citation>
    <scope>NUCLEOTIDE SEQUENCE</scope>
</reference>
<proteinExistence type="predicted"/>
<gene>
    <name evidence="1" type="ORF">METZ01_LOCUS199240</name>
</gene>
<dbReference type="AlphaFoldDB" id="A0A382E6I4"/>
<evidence type="ECO:0008006" key="2">
    <source>
        <dbReference type="Google" id="ProtNLM"/>
    </source>
</evidence>
<accession>A0A382E6I4</accession>